<evidence type="ECO:0000313" key="1">
    <source>
        <dbReference type="EMBL" id="CAB4213313.1"/>
    </source>
</evidence>
<reference evidence="1" key="1">
    <citation type="submission" date="2020-05" db="EMBL/GenBank/DDBJ databases">
        <authorList>
            <person name="Chiriac C."/>
            <person name="Salcher M."/>
            <person name="Ghai R."/>
            <person name="Kavagutti S V."/>
        </authorList>
    </citation>
    <scope>NUCLEOTIDE SEQUENCE</scope>
</reference>
<organism evidence="1">
    <name type="scientific">uncultured Caudovirales phage</name>
    <dbReference type="NCBI Taxonomy" id="2100421"/>
    <lineage>
        <taxon>Viruses</taxon>
        <taxon>Duplodnaviria</taxon>
        <taxon>Heunggongvirae</taxon>
        <taxon>Uroviricota</taxon>
        <taxon>Caudoviricetes</taxon>
        <taxon>Peduoviridae</taxon>
        <taxon>Maltschvirus</taxon>
        <taxon>Maltschvirus maltsch</taxon>
    </lineage>
</organism>
<accession>A0A6J5SHF6</accession>
<name>A0A6J5SHF6_9CAUD</name>
<protein>
    <submittedName>
        <fullName evidence="1">Campylobacter phage CGC-2007, Cje0229</fullName>
    </submittedName>
</protein>
<dbReference type="InterPro" id="IPR010767">
    <property type="entry name" value="Phage_CGC-2007_Cje0229"/>
</dbReference>
<dbReference type="Pfam" id="PF07087">
    <property type="entry name" value="DUF1353"/>
    <property type="match status" value="1"/>
</dbReference>
<gene>
    <name evidence="1" type="ORF">UFOVP1451_4</name>
</gene>
<dbReference type="EMBL" id="LR797397">
    <property type="protein sequence ID" value="CAB4213313.1"/>
    <property type="molecule type" value="Genomic_DNA"/>
</dbReference>
<proteinExistence type="predicted"/>
<sequence>MQKFTDELLVESFGDTWVLKRAFHFYYLDKVGGQTHVIIPEGFITDFASTPKALYSIFPPIGIYNKAAMVHDFLYSKDCPVVVERQIADKFFLQAMGVLGVAKWRRKLMFYAVRLFGQSHFRT</sequence>